<comment type="caution">
    <text evidence="16">The sequence shown here is derived from an EMBL/GenBank/DDBJ whole genome shotgun (WGS) entry which is preliminary data.</text>
</comment>
<keyword evidence="7 14" id="KW-0489">Methyltransferase</keyword>
<evidence type="ECO:0000256" key="11">
    <source>
        <dbReference type="ARBA" id="ARBA00030399"/>
    </source>
</evidence>
<dbReference type="Pfam" id="PF22458">
    <property type="entry name" value="RsmF-B_ferredox"/>
    <property type="match status" value="1"/>
</dbReference>
<evidence type="ECO:0000313" key="17">
    <source>
        <dbReference type="Proteomes" id="UP000178526"/>
    </source>
</evidence>
<dbReference type="InterPro" id="IPR029063">
    <property type="entry name" value="SAM-dependent_MTases_sf"/>
</dbReference>
<dbReference type="InterPro" id="IPR001678">
    <property type="entry name" value="MeTrfase_RsmB-F_NOP2_dom"/>
</dbReference>
<evidence type="ECO:0000256" key="14">
    <source>
        <dbReference type="PROSITE-ProRule" id="PRU01023"/>
    </source>
</evidence>
<comment type="similarity">
    <text evidence="3 14">Belongs to the class I-like SAM-binding methyltransferase superfamily. RsmB/NOP family.</text>
</comment>
<dbReference type="Gene3D" id="3.40.50.150">
    <property type="entry name" value="Vaccinia Virus protein VP39"/>
    <property type="match status" value="1"/>
</dbReference>
<keyword evidence="9 14" id="KW-0949">S-adenosyl-L-methionine</keyword>
<organism evidence="16 17">
    <name type="scientific">Candidatus Schekmanbacteria bacterium GWA2_38_11</name>
    <dbReference type="NCBI Taxonomy" id="1817876"/>
    <lineage>
        <taxon>Bacteria</taxon>
        <taxon>Candidatus Schekmaniibacteriota</taxon>
    </lineage>
</organism>
<evidence type="ECO:0000256" key="2">
    <source>
        <dbReference type="ARBA" id="ARBA00004496"/>
    </source>
</evidence>
<evidence type="ECO:0000256" key="9">
    <source>
        <dbReference type="ARBA" id="ARBA00022691"/>
    </source>
</evidence>
<dbReference type="NCBIfam" id="NF011494">
    <property type="entry name" value="PRK14902.1"/>
    <property type="match status" value="1"/>
</dbReference>
<dbReference type="Proteomes" id="UP000178526">
    <property type="component" value="Unassembled WGS sequence"/>
</dbReference>
<name>A0A1F7RE41_9BACT</name>
<dbReference type="PROSITE" id="PS01153">
    <property type="entry name" value="NOL1_NOP2_SUN"/>
    <property type="match status" value="1"/>
</dbReference>
<comment type="function">
    <text evidence="1">Specifically methylates the cytosine at position 967 (m5C967) of 16S rRNA.</text>
</comment>
<dbReference type="EMBL" id="MGDB01000118">
    <property type="protein sequence ID" value="OGL39468.1"/>
    <property type="molecule type" value="Genomic_DNA"/>
</dbReference>
<dbReference type="Gene3D" id="1.10.940.10">
    <property type="entry name" value="NusB-like"/>
    <property type="match status" value="1"/>
</dbReference>
<evidence type="ECO:0000256" key="8">
    <source>
        <dbReference type="ARBA" id="ARBA00022679"/>
    </source>
</evidence>
<keyword evidence="10 14" id="KW-0694">RNA-binding</keyword>
<protein>
    <recommendedName>
        <fullName evidence="4">16S rRNA (cytosine(967)-C(5))-methyltransferase</fullName>
        <ecNumber evidence="4">2.1.1.176</ecNumber>
    </recommendedName>
    <alternativeName>
        <fullName evidence="11">16S rRNA m5C967 methyltransferase</fullName>
    </alternativeName>
    <alternativeName>
        <fullName evidence="12">rRNA (cytosine-C(5)-)-methyltransferase RsmB</fullName>
    </alternativeName>
</protein>
<dbReference type="Pfam" id="PF01029">
    <property type="entry name" value="NusB"/>
    <property type="match status" value="1"/>
</dbReference>
<dbReference type="GO" id="GO:0005737">
    <property type="term" value="C:cytoplasm"/>
    <property type="evidence" value="ECO:0007669"/>
    <property type="project" value="UniProtKB-SubCell"/>
</dbReference>
<dbReference type="NCBIfam" id="TIGR00446">
    <property type="entry name" value="nop2p"/>
    <property type="match status" value="1"/>
</dbReference>
<dbReference type="InterPro" id="IPR023267">
    <property type="entry name" value="RCMT"/>
</dbReference>
<evidence type="ECO:0000256" key="7">
    <source>
        <dbReference type="ARBA" id="ARBA00022603"/>
    </source>
</evidence>
<evidence type="ECO:0000313" key="16">
    <source>
        <dbReference type="EMBL" id="OGL39468.1"/>
    </source>
</evidence>
<dbReference type="FunFam" id="3.30.70.1170:FF:000003">
    <property type="entry name" value="16S rRNA (Cytosine(967)-C(5))-methyltransferase RsmB"/>
    <property type="match status" value="1"/>
</dbReference>
<feature type="domain" description="SAM-dependent MTase RsmB/NOP-type" evidence="15">
    <location>
        <begin position="174"/>
        <end position="453"/>
    </location>
</feature>
<dbReference type="NCBIfam" id="TIGR00563">
    <property type="entry name" value="rsmB"/>
    <property type="match status" value="1"/>
</dbReference>
<dbReference type="CDD" id="cd02440">
    <property type="entry name" value="AdoMet_MTases"/>
    <property type="match status" value="1"/>
</dbReference>
<dbReference type="GO" id="GO:0003723">
    <property type="term" value="F:RNA binding"/>
    <property type="evidence" value="ECO:0007669"/>
    <property type="project" value="UniProtKB-UniRule"/>
</dbReference>
<evidence type="ECO:0000256" key="5">
    <source>
        <dbReference type="ARBA" id="ARBA00022490"/>
    </source>
</evidence>
<sequence>MRISQARKAAFKVLLKFEKGEIKFLKESLNQYIEDHKMQKNDLALATDIVYGVMRWRGLLDFKISKFSNKKISSIDKEVLIILRISVYQLLFLNKIPPRAVVDEGAKLAYYFRKRSAADFINGILREFLRRRDELDKASSHEEDIDALSNLYSHPKWMFERWMSRFGLKGVKRLCKFNNEIPPNAIRVNTIKITRSQLAELFKEQKIECEFSKYCEDGLIVPSLQGITQNPLFKKGYFYIQDEGSMLVSRILKPEPGENILDLCSAPGGKTTHIAQIIGNKGLIIAIDNNFRRLLMIKENCSRMGFSAVKITCGDGRECGSLIKMNFDKVLVDAPCSGTGILRRNPEIKWARSYNDIVDLKKLQKEILNNACYCVKPDGVLVYSTCSIELEENQEVIESFLSNHKNFILKKITDEIPQEAKKFITKEGYFQSLPNIVDNSSPDAFFVAKMKKVS</sequence>
<dbReference type="PRINTS" id="PR02008">
    <property type="entry name" value="RCMTFAMILY"/>
</dbReference>
<feature type="binding site" evidence="14">
    <location>
        <position position="333"/>
    </location>
    <ligand>
        <name>S-adenosyl-L-methionine</name>
        <dbReference type="ChEBI" id="CHEBI:59789"/>
    </ligand>
</feature>
<feature type="binding site" evidence="14">
    <location>
        <position position="288"/>
    </location>
    <ligand>
        <name>S-adenosyl-L-methionine</name>
        <dbReference type="ChEBI" id="CHEBI:59789"/>
    </ligand>
</feature>
<dbReference type="Pfam" id="PF01189">
    <property type="entry name" value="Methyltr_RsmB-F"/>
    <property type="match status" value="1"/>
</dbReference>
<dbReference type="GO" id="GO:0006355">
    <property type="term" value="P:regulation of DNA-templated transcription"/>
    <property type="evidence" value="ECO:0007669"/>
    <property type="project" value="InterPro"/>
</dbReference>
<evidence type="ECO:0000256" key="12">
    <source>
        <dbReference type="ARBA" id="ARBA00031088"/>
    </source>
</evidence>
<evidence type="ECO:0000259" key="15">
    <source>
        <dbReference type="PROSITE" id="PS51686"/>
    </source>
</evidence>
<dbReference type="InterPro" id="IPR018314">
    <property type="entry name" value="RsmB/NOL1/NOP2-like_CS"/>
</dbReference>
<dbReference type="InterPro" id="IPR049560">
    <property type="entry name" value="MeTrfase_RsmB-F_NOP2_cat"/>
</dbReference>
<evidence type="ECO:0000256" key="3">
    <source>
        <dbReference type="ARBA" id="ARBA00007494"/>
    </source>
</evidence>
<dbReference type="AlphaFoldDB" id="A0A1F7RE41"/>
<dbReference type="Gene3D" id="3.30.70.1170">
    <property type="entry name" value="Sun protein, domain 3"/>
    <property type="match status" value="1"/>
</dbReference>
<dbReference type="PANTHER" id="PTHR22807">
    <property type="entry name" value="NOP2 YEAST -RELATED NOL1/NOP2/FMU SUN DOMAIN-CONTAINING"/>
    <property type="match status" value="1"/>
</dbReference>
<keyword evidence="8 14" id="KW-0808">Transferase</keyword>
<evidence type="ECO:0000256" key="6">
    <source>
        <dbReference type="ARBA" id="ARBA00022552"/>
    </source>
</evidence>
<proteinExistence type="inferred from homology"/>
<dbReference type="EC" id="2.1.1.176" evidence="4"/>
<dbReference type="InterPro" id="IPR054728">
    <property type="entry name" value="RsmB-like_ferredoxin"/>
</dbReference>
<evidence type="ECO:0000256" key="13">
    <source>
        <dbReference type="ARBA" id="ARBA00047283"/>
    </source>
</evidence>
<keyword evidence="5" id="KW-0963">Cytoplasm</keyword>
<dbReference type="InterPro" id="IPR035926">
    <property type="entry name" value="NusB-like_sf"/>
</dbReference>
<evidence type="ECO:0000256" key="10">
    <source>
        <dbReference type="ARBA" id="ARBA00022884"/>
    </source>
</evidence>
<dbReference type="SUPFAM" id="SSF48013">
    <property type="entry name" value="NusB-like"/>
    <property type="match status" value="1"/>
</dbReference>
<dbReference type="PROSITE" id="PS51686">
    <property type="entry name" value="SAM_MT_RSMB_NOP"/>
    <property type="match status" value="1"/>
</dbReference>
<dbReference type="FunFam" id="3.40.50.150:FF:000022">
    <property type="entry name" value="Ribosomal RNA small subunit methyltransferase B"/>
    <property type="match status" value="1"/>
</dbReference>
<comment type="subcellular location">
    <subcellularLocation>
        <location evidence="2">Cytoplasm</location>
    </subcellularLocation>
</comment>
<feature type="binding site" evidence="14">
    <location>
        <begin position="264"/>
        <end position="270"/>
    </location>
    <ligand>
        <name>S-adenosyl-L-methionine</name>
        <dbReference type="ChEBI" id="CHEBI:59789"/>
    </ligand>
</feature>
<dbReference type="SUPFAM" id="SSF53335">
    <property type="entry name" value="S-adenosyl-L-methionine-dependent methyltransferases"/>
    <property type="match status" value="1"/>
</dbReference>
<comment type="catalytic activity">
    <reaction evidence="13">
        <text>cytidine(967) in 16S rRNA + S-adenosyl-L-methionine = 5-methylcytidine(967) in 16S rRNA + S-adenosyl-L-homocysteine + H(+)</text>
        <dbReference type="Rhea" id="RHEA:42748"/>
        <dbReference type="Rhea" id="RHEA-COMP:10219"/>
        <dbReference type="Rhea" id="RHEA-COMP:10220"/>
        <dbReference type="ChEBI" id="CHEBI:15378"/>
        <dbReference type="ChEBI" id="CHEBI:57856"/>
        <dbReference type="ChEBI" id="CHEBI:59789"/>
        <dbReference type="ChEBI" id="CHEBI:74483"/>
        <dbReference type="ChEBI" id="CHEBI:82748"/>
        <dbReference type="EC" id="2.1.1.176"/>
    </reaction>
</comment>
<keyword evidence="6" id="KW-0698">rRNA processing</keyword>
<dbReference type="InterPro" id="IPR004573">
    <property type="entry name" value="rRNA_ssu_MeTfrase_B"/>
</dbReference>
<dbReference type="InterPro" id="IPR006027">
    <property type="entry name" value="NusB_RsmB_TIM44"/>
</dbReference>
<accession>A0A1F7RE41</accession>
<dbReference type="GO" id="GO:0008649">
    <property type="term" value="F:rRNA methyltransferase activity"/>
    <property type="evidence" value="ECO:0007669"/>
    <property type="project" value="InterPro"/>
</dbReference>
<evidence type="ECO:0000256" key="4">
    <source>
        <dbReference type="ARBA" id="ARBA00012140"/>
    </source>
</evidence>
<feature type="active site" description="Nucleophile" evidence="14">
    <location>
        <position position="386"/>
    </location>
</feature>
<gene>
    <name evidence="16" type="ORF">A2042_02130</name>
</gene>
<reference evidence="16 17" key="1">
    <citation type="journal article" date="2016" name="Nat. Commun.">
        <title>Thousands of microbial genomes shed light on interconnected biogeochemical processes in an aquifer system.</title>
        <authorList>
            <person name="Anantharaman K."/>
            <person name="Brown C.T."/>
            <person name="Hug L.A."/>
            <person name="Sharon I."/>
            <person name="Castelle C.J."/>
            <person name="Probst A.J."/>
            <person name="Thomas B.C."/>
            <person name="Singh A."/>
            <person name="Wilkins M.J."/>
            <person name="Karaoz U."/>
            <person name="Brodie E.L."/>
            <person name="Williams K.H."/>
            <person name="Hubbard S.S."/>
            <person name="Banfield J.F."/>
        </authorList>
    </citation>
    <scope>NUCLEOTIDE SEQUENCE [LARGE SCALE GENOMIC DNA]</scope>
</reference>
<evidence type="ECO:0000256" key="1">
    <source>
        <dbReference type="ARBA" id="ARBA00002724"/>
    </source>
</evidence>
<feature type="binding site" evidence="14">
    <location>
        <position position="315"/>
    </location>
    <ligand>
        <name>S-adenosyl-L-methionine</name>
        <dbReference type="ChEBI" id="CHEBI:59789"/>
    </ligand>
</feature>
<dbReference type="InterPro" id="IPR011023">
    <property type="entry name" value="Nop2p"/>
</dbReference>
<dbReference type="PANTHER" id="PTHR22807:SF53">
    <property type="entry name" value="RIBOSOMAL RNA SMALL SUBUNIT METHYLTRANSFERASE B-RELATED"/>
    <property type="match status" value="1"/>
</dbReference>